<feature type="compositionally biased region" description="Basic and acidic residues" evidence="4">
    <location>
        <begin position="575"/>
        <end position="593"/>
    </location>
</feature>
<dbReference type="GeneTree" id="ENSGT00940000166163"/>
<dbReference type="CTD" id="79801"/>
<feature type="domain" description="Right handed beta helix" evidence="5">
    <location>
        <begin position="450"/>
        <end position="564"/>
    </location>
</feature>
<reference evidence="7" key="2">
    <citation type="submission" date="2025-08" db="UniProtKB">
        <authorList>
            <consortium name="Ensembl"/>
        </authorList>
    </citation>
    <scope>IDENTIFICATION</scope>
</reference>
<evidence type="ECO:0000256" key="2">
    <source>
        <dbReference type="ARBA" id="ARBA00022490"/>
    </source>
</evidence>
<evidence type="ECO:0000313" key="7">
    <source>
        <dbReference type="Ensembl" id="ENSCSEP00000011406.1"/>
    </source>
</evidence>
<dbReference type="InterPro" id="IPR012334">
    <property type="entry name" value="Pectin_lyas_fold"/>
</dbReference>
<dbReference type="STRING" id="244447.ENSCSEP00000011406"/>
<dbReference type="Proteomes" id="UP000265120">
    <property type="component" value="Chromosome 5"/>
</dbReference>
<dbReference type="AlphaFoldDB" id="A0A3P8VDW4"/>
<keyword evidence="8" id="KW-1185">Reference proteome</keyword>
<accession>A0A3P8VDW4</accession>
<dbReference type="Pfam" id="PF23762">
    <property type="entry name" value="SHCBP_N"/>
    <property type="match status" value="1"/>
</dbReference>
<proteinExistence type="predicted"/>
<evidence type="ECO:0000313" key="8">
    <source>
        <dbReference type="Proteomes" id="UP000265120"/>
    </source>
</evidence>
<feature type="compositionally biased region" description="Acidic residues" evidence="4">
    <location>
        <begin position="38"/>
        <end position="57"/>
    </location>
</feature>
<feature type="region of interest" description="Disordered" evidence="4">
    <location>
        <begin position="563"/>
        <end position="657"/>
    </location>
</feature>
<dbReference type="SUPFAM" id="SSF51126">
    <property type="entry name" value="Pectin lyase-like"/>
    <property type="match status" value="1"/>
</dbReference>
<evidence type="ECO:0000256" key="3">
    <source>
        <dbReference type="ARBA" id="ARBA00023212"/>
    </source>
</evidence>
<name>A0A3P8VDW4_CYNSE</name>
<evidence type="ECO:0000259" key="6">
    <source>
        <dbReference type="Pfam" id="PF23762"/>
    </source>
</evidence>
<dbReference type="PANTHER" id="PTHR14695">
    <property type="entry name" value="SHC SH2-DOMAIN BINDING PROTEIN 1-RELATED"/>
    <property type="match status" value="1"/>
</dbReference>
<dbReference type="InterPro" id="IPR039448">
    <property type="entry name" value="Beta_helix"/>
</dbReference>
<reference evidence="7" key="3">
    <citation type="submission" date="2025-09" db="UniProtKB">
        <authorList>
            <consortium name="Ensembl"/>
        </authorList>
    </citation>
    <scope>IDENTIFICATION</scope>
</reference>
<dbReference type="Gene3D" id="2.160.20.10">
    <property type="entry name" value="Single-stranded right-handed beta-helix, Pectin lyase-like"/>
    <property type="match status" value="1"/>
</dbReference>
<dbReference type="GO" id="GO:0005819">
    <property type="term" value="C:spindle"/>
    <property type="evidence" value="ECO:0007669"/>
    <property type="project" value="UniProtKB-SubCell"/>
</dbReference>
<protein>
    <submittedName>
        <fullName evidence="7">SHC SH2-domain binding protein 1</fullName>
    </submittedName>
</protein>
<feature type="region of interest" description="Disordered" evidence="4">
    <location>
        <begin position="17"/>
        <end position="60"/>
    </location>
</feature>
<feature type="compositionally biased region" description="Low complexity" evidence="4">
    <location>
        <begin position="602"/>
        <end position="633"/>
    </location>
</feature>
<dbReference type="InterPro" id="IPR045140">
    <property type="entry name" value="SHCBP1-like"/>
</dbReference>
<dbReference type="Pfam" id="PF13229">
    <property type="entry name" value="Beta_helix"/>
    <property type="match status" value="1"/>
</dbReference>
<dbReference type="InterPro" id="IPR057508">
    <property type="entry name" value="SHCBP-like_N"/>
</dbReference>
<organism evidence="7 8">
    <name type="scientific">Cynoglossus semilaevis</name>
    <name type="common">Tongue sole</name>
    <dbReference type="NCBI Taxonomy" id="244447"/>
    <lineage>
        <taxon>Eukaryota</taxon>
        <taxon>Metazoa</taxon>
        <taxon>Chordata</taxon>
        <taxon>Craniata</taxon>
        <taxon>Vertebrata</taxon>
        <taxon>Euteleostomi</taxon>
        <taxon>Actinopterygii</taxon>
        <taxon>Neopterygii</taxon>
        <taxon>Teleostei</taxon>
        <taxon>Neoteleostei</taxon>
        <taxon>Acanthomorphata</taxon>
        <taxon>Carangaria</taxon>
        <taxon>Pleuronectiformes</taxon>
        <taxon>Pleuronectoidei</taxon>
        <taxon>Cynoglossidae</taxon>
        <taxon>Cynoglossinae</taxon>
        <taxon>Cynoglossus</taxon>
    </lineage>
</organism>
<evidence type="ECO:0000259" key="5">
    <source>
        <dbReference type="Pfam" id="PF13229"/>
    </source>
</evidence>
<dbReference type="OMA" id="FLCESQD"/>
<reference evidence="7 8" key="1">
    <citation type="journal article" date="2014" name="Nat. Genet.">
        <title>Whole-genome sequence of a flatfish provides insights into ZW sex chromosome evolution and adaptation to a benthic lifestyle.</title>
        <authorList>
            <person name="Chen S."/>
            <person name="Zhang G."/>
            <person name="Shao C."/>
            <person name="Huang Q."/>
            <person name="Liu G."/>
            <person name="Zhang P."/>
            <person name="Song W."/>
            <person name="An N."/>
            <person name="Chalopin D."/>
            <person name="Volff J.N."/>
            <person name="Hong Y."/>
            <person name="Li Q."/>
            <person name="Sha Z."/>
            <person name="Zhou H."/>
            <person name="Xie M."/>
            <person name="Yu Q."/>
            <person name="Liu Y."/>
            <person name="Xiang H."/>
            <person name="Wang N."/>
            <person name="Wu K."/>
            <person name="Yang C."/>
            <person name="Zhou Q."/>
            <person name="Liao X."/>
            <person name="Yang L."/>
            <person name="Hu Q."/>
            <person name="Zhang J."/>
            <person name="Meng L."/>
            <person name="Jin L."/>
            <person name="Tian Y."/>
            <person name="Lian J."/>
            <person name="Yang J."/>
            <person name="Miao G."/>
            <person name="Liu S."/>
            <person name="Liang Z."/>
            <person name="Yan F."/>
            <person name="Li Y."/>
            <person name="Sun B."/>
            <person name="Zhang H."/>
            <person name="Zhang J."/>
            <person name="Zhu Y."/>
            <person name="Du M."/>
            <person name="Zhao Y."/>
            <person name="Schartl M."/>
            <person name="Tang Q."/>
            <person name="Wang J."/>
        </authorList>
    </citation>
    <scope>NUCLEOTIDE SEQUENCE</scope>
</reference>
<dbReference type="KEGG" id="csem:103379204"/>
<dbReference type="Ensembl" id="ENSCSET00000011547.1">
    <property type="protein sequence ID" value="ENSCSEP00000011406.1"/>
    <property type="gene ID" value="ENSCSEG00000007341.1"/>
</dbReference>
<dbReference type="GO" id="GO:0008543">
    <property type="term" value="P:fibroblast growth factor receptor signaling pathway"/>
    <property type="evidence" value="ECO:0007669"/>
    <property type="project" value="TreeGrafter"/>
</dbReference>
<evidence type="ECO:0000256" key="4">
    <source>
        <dbReference type="SAM" id="MobiDB-lite"/>
    </source>
</evidence>
<comment type="subcellular location">
    <subcellularLocation>
        <location evidence="1">Cytoplasm</location>
        <location evidence="1">Cytoskeleton</location>
        <location evidence="1">Spindle</location>
    </subcellularLocation>
</comment>
<dbReference type="InterPro" id="IPR011050">
    <property type="entry name" value="Pectin_lyase_fold/virulence"/>
</dbReference>
<sequence length="693" mass="77072">MSDVQVADLSSFVNVEFEEEDNNNNDVPVVTQALFQNEPEDEYESEDDEDTDDDDSGTDNFHCEKSGTQLQRCERSGGGASALPDTFQTSHLLYYERFKAYQDYMLGDCKPSEVKDFVADYLKKVVEPCDWQALWCTNVFDVLVEVCDLDDLKACVKLVLPLQCDTRGCDLTEDSMKSLLEATQHKVSLQELHVVFDESGELDQTALALEHLRFFNKHIWRQWDDEDEDDDFDYFVRCVEPRLRLYYDILEDRVPAGLVAEYQSLLEKTSQCFQAFTALRSGLSTDSDSELDNVSMVEGLKLYDQLETFKRKLHIIENPLLRYVLGYKGNARQQCVQSRGQRESGVKVVHVVTSSCSSTQLQSLLTTRLLPLSSSGDAEIQFHREPVSAVDSCHEDDMVIVLPGFYSVNSTIFIPDSVTVEGFGFPDDVVIEKKNNGDSFLECTGANVKLSNIKFIQHGAIEGILCVRQGTLTMENCVLQCETTGVIVRTSAHLNMNMCDLYGSKGAGVEIYPGSVCSLISSAVHHCKDGILIKDFADELDTLPSITMENNVIHNNEGYGVILVKPNTGDQEGPPVDRSDEQPGKEFHVRAAETEEQGGTSIPGSAPSLLSSSSGSSSAAAQPKSSENISSSSTEGDVASSSGRKWQISRQLSRNKETCSRAVEDLTQHEIFLSFKGNQFKRNGMGDFGTFYY</sequence>
<feature type="domain" description="SHC SH2" evidence="6">
    <location>
        <begin position="96"/>
        <end position="322"/>
    </location>
</feature>
<keyword evidence="2" id="KW-0963">Cytoplasm</keyword>
<dbReference type="InParanoid" id="A0A3P8VDW4"/>
<keyword evidence="3" id="KW-0206">Cytoskeleton</keyword>
<dbReference type="GeneID" id="103379204"/>
<dbReference type="PANTHER" id="PTHR14695:SF8">
    <property type="entry name" value="SHC SH2 DOMAIN-BINDING PROTEIN 1"/>
    <property type="match status" value="1"/>
</dbReference>
<dbReference type="RefSeq" id="XP_008308904.1">
    <property type="nucleotide sequence ID" value="XM_008310682.3"/>
</dbReference>
<feature type="compositionally biased region" description="Polar residues" evidence="4">
    <location>
        <begin position="639"/>
        <end position="652"/>
    </location>
</feature>
<dbReference type="OrthoDB" id="5978115at2759"/>
<evidence type="ECO:0000256" key="1">
    <source>
        <dbReference type="ARBA" id="ARBA00004186"/>
    </source>
</evidence>